<protein>
    <submittedName>
        <fullName evidence="1">Uncharacterized protein</fullName>
    </submittedName>
</protein>
<name>A0AAE1DK31_9GAST</name>
<dbReference type="EMBL" id="JAWDGP010003531">
    <property type="protein sequence ID" value="KAK3773551.1"/>
    <property type="molecule type" value="Genomic_DNA"/>
</dbReference>
<dbReference type="Proteomes" id="UP001283361">
    <property type="component" value="Unassembled WGS sequence"/>
</dbReference>
<keyword evidence="2" id="KW-1185">Reference proteome</keyword>
<reference evidence="1" key="1">
    <citation type="journal article" date="2023" name="G3 (Bethesda)">
        <title>A reference genome for the long-term kleptoplast-retaining sea slug Elysia crispata morphotype clarki.</title>
        <authorList>
            <person name="Eastman K.E."/>
            <person name="Pendleton A.L."/>
            <person name="Shaikh M.A."/>
            <person name="Suttiyut T."/>
            <person name="Ogas R."/>
            <person name="Tomko P."/>
            <person name="Gavelis G."/>
            <person name="Widhalm J.R."/>
            <person name="Wisecaver J.H."/>
        </authorList>
    </citation>
    <scope>NUCLEOTIDE SEQUENCE</scope>
    <source>
        <strain evidence="1">ECLA1</strain>
    </source>
</reference>
<proteinExistence type="predicted"/>
<evidence type="ECO:0000313" key="1">
    <source>
        <dbReference type="EMBL" id="KAK3773551.1"/>
    </source>
</evidence>
<evidence type="ECO:0000313" key="2">
    <source>
        <dbReference type="Proteomes" id="UP001283361"/>
    </source>
</evidence>
<gene>
    <name evidence="1" type="ORF">RRG08_022262</name>
</gene>
<comment type="caution">
    <text evidence="1">The sequence shown here is derived from an EMBL/GenBank/DDBJ whole genome shotgun (WGS) entry which is preliminary data.</text>
</comment>
<dbReference type="InterPro" id="IPR011042">
    <property type="entry name" value="6-blade_b-propeller_TolB-like"/>
</dbReference>
<dbReference type="Gene3D" id="2.120.10.30">
    <property type="entry name" value="TolB, C-terminal domain"/>
    <property type="match status" value="1"/>
</dbReference>
<organism evidence="1 2">
    <name type="scientific">Elysia crispata</name>
    <name type="common">lettuce slug</name>
    <dbReference type="NCBI Taxonomy" id="231223"/>
    <lineage>
        <taxon>Eukaryota</taxon>
        <taxon>Metazoa</taxon>
        <taxon>Spiralia</taxon>
        <taxon>Lophotrochozoa</taxon>
        <taxon>Mollusca</taxon>
        <taxon>Gastropoda</taxon>
        <taxon>Heterobranchia</taxon>
        <taxon>Euthyneura</taxon>
        <taxon>Panpulmonata</taxon>
        <taxon>Sacoglossa</taxon>
        <taxon>Placobranchoidea</taxon>
        <taxon>Plakobranchidae</taxon>
        <taxon>Elysia</taxon>
    </lineage>
</organism>
<sequence length="75" mass="8174">MPVHMNIVTQPVSDCSTKSREVIRLPLSDGRVAVEEITELFYDHGDLISGSSVAHIHSGQLLIGSIIDKLVVCDM</sequence>
<accession>A0AAE1DK31</accession>
<dbReference type="AlphaFoldDB" id="A0AAE1DK31"/>